<evidence type="ECO:0000313" key="2">
    <source>
        <dbReference type="Proteomes" id="UP001223016"/>
    </source>
</evidence>
<keyword evidence="2" id="KW-1185">Reference proteome</keyword>
<protein>
    <submittedName>
        <fullName evidence="1">Uncharacterized protein</fullName>
    </submittedName>
</protein>
<evidence type="ECO:0000313" key="1">
    <source>
        <dbReference type="EMBL" id="MDO7927947.1"/>
    </source>
</evidence>
<dbReference type="Proteomes" id="UP001223016">
    <property type="component" value="Unassembled WGS sequence"/>
</dbReference>
<accession>A0ABT9CT98</accession>
<dbReference type="RefSeq" id="WP_201019222.1">
    <property type="nucleotide sequence ID" value="NZ_JAUQOO010000010.1"/>
</dbReference>
<gene>
    <name evidence="1" type="ORF">Q6A51_14220</name>
</gene>
<organism evidence="1 2">
    <name type="scientific">Pseudomonas serbiensis</name>
    <dbReference type="NCBI Taxonomy" id="3064350"/>
    <lineage>
        <taxon>Bacteria</taxon>
        <taxon>Pseudomonadati</taxon>
        <taxon>Pseudomonadota</taxon>
        <taxon>Gammaproteobacteria</taxon>
        <taxon>Pseudomonadales</taxon>
        <taxon>Pseudomonadaceae</taxon>
        <taxon>Pseudomonas</taxon>
    </lineage>
</organism>
<sequence length="89" mass="10087">MAGDRYKVCHKYHEDVSPAARPVGRAMPVQLHQSALWAACIRGTSRRLAEPVQYIFSSAPDQGDSCIMQKEKAGVNKYVVIIFYHYIIF</sequence>
<name>A0ABT9CT98_9PSED</name>
<dbReference type="EMBL" id="JAUQOO010000010">
    <property type="protein sequence ID" value="MDO7927947.1"/>
    <property type="molecule type" value="Genomic_DNA"/>
</dbReference>
<reference evidence="1 2" key="1">
    <citation type="submission" date="2023-07" db="EMBL/GenBank/DDBJ databases">
        <title>Identification of four novel Pseudomonas species associated with bacterial leaf spot of cucurbits.</title>
        <authorList>
            <person name="Fullem K.R."/>
        </authorList>
    </citation>
    <scope>NUCLEOTIDE SEQUENCE [LARGE SCALE GENOMIC DNA]</scope>
    <source>
        <strain evidence="1 2">KFB 138</strain>
    </source>
</reference>
<comment type="caution">
    <text evidence="1">The sequence shown here is derived from an EMBL/GenBank/DDBJ whole genome shotgun (WGS) entry which is preliminary data.</text>
</comment>
<proteinExistence type="predicted"/>